<dbReference type="RefSeq" id="WP_188790719.1">
    <property type="nucleotide sequence ID" value="NZ_BMJV01000005.1"/>
</dbReference>
<dbReference type="PROSITE" id="PS51257">
    <property type="entry name" value="PROKAR_LIPOPROTEIN"/>
    <property type="match status" value="1"/>
</dbReference>
<accession>A0A8J2ZKR8</accession>
<evidence type="ECO:0000313" key="2">
    <source>
        <dbReference type="EMBL" id="GGG76577.1"/>
    </source>
</evidence>
<dbReference type="EMBL" id="BMJV01000005">
    <property type="protein sequence ID" value="GGG76577.1"/>
    <property type="molecule type" value="Genomic_DNA"/>
</dbReference>
<evidence type="ECO:0000313" key="3">
    <source>
        <dbReference type="Proteomes" id="UP000617145"/>
    </source>
</evidence>
<sequence length="155" mass="16539">MRNRLALMLLVVMLGACNAPRGTLPVSPIPLRNPTYPVASQSDVTDARLAGDWTVIEGAGVAPGTRVRFTGGSLSLGGEVSPLSRLAPGRYDTGARQLWVHWIDADNRTAAVGDPAGSQVWIMDRGGAPGERLGAARTILEWYGYDLARMAGRLR</sequence>
<keyword evidence="1" id="KW-0732">Signal</keyword>
<keyword evidence="3" id="KW-1185">Reference proteome</keyword>
<name>A0A8J2ZKR8_9RHOB</name>
<dbReference type="Proteomes" id="UP000617145">
    <property type="component" value="Unassembled WGS sequence"/>
</dbReference>
<proteinExistence type="predicted"/>
<comment type="caution">
    <text evidence="2">The sequence shown here is derived from an EMBL/GenBank/DDBJ whole genome shotgun (WGS) entry which is preliminary data.</text>
</comment>
<evidence type="ECO:0000256" key="1">
    <source>
        <dbReference type="SAM" id="SignalP"/>
    </source>
</evidence>
<dbReference type="AlphaFoldDB" id="A0A8J2ZKR8"/>
<protein>
    <submittedName>
        <fullName evidence="2">Lipocalin</fullName>
    </submittedName>
</protein>
<feature type="chain" id="PRO_5035144464" evidence="1">
    <location>
        <begin position="19"/>
        <end position="155"/>
    </location>
</feature>
<gene>
    <name evidence="2" type="ORF">GCM10011415_26670</name>
</gene>
<organism evidence="2 3">
    <name type="scientific">Salipiger pallidus</name>
    <dbReference type="NCBI Taxonomy" id="1775170"/>
    <lineage>
        <taxon>Bacteria</taxon>
        <taxon>Pseudomonadati</taxon>
        <taxon>Pseudomonadota</taxon>
        <taxon>Alphaproteobacteria</taxon>
        <taxon>Rhodobacterales</taxon>
        <taxon>Roseobacteraceae</taxon>
        <taxon>Salipiger</taxon>
    </lineage>
</organism>
<reference evidence="2" key="1">
    <citation type="journal article" date="2014" name="Int. J. Syst. Evol. Microbiol.">
        <title>Complete genome sequence of Corynebacterium casei LMG S-19264T (=DSM 44701T), isolated from a smear-ripened cheese.</title>
        <authorList>
            <consortium name="US DOE Joint Genome Institute (JGI-PGF)"/>
            <person name="Walter F."/>
            <person name="Albersmeier A."/>
            <person name="Kalinowski J."/>
            <person name="Ruckert C."/>
        </authorList>
    </citation>
    <scope>NUCLEOTIDE SEQUENCE</scope>
    <source>
        <strain evidence="2">CGMCC 1.15762</strain>
    </source>
</reference>
<reference evidence="2" key="2">
    <citation type="submission" date="2020-09" db="EMBL/GenBank/DDBJ databases">
        <authorList>
            <person name="Sun Q."/>
            <person name="Zhou Y."/>
        </authorList>
    </citation>
    <scope>NUCLEOTIDE SEQUENCE</scope>
    <source>
        <strain evidence="2">CGMCC 1.15762</strain>
    </source>
</reference>
<feature type="signal peptide" evidence="1">
    <location>
        <begin position="1"/>
        <end position="18"/>
    </location>
</feature>